<feature type="signal peptide" evidence="5">
    <location>
        <begin position="1"/>
        <end position="33"/>
    </location>
</feature>
<evidence type="ECO:0000256" key="5">
    <source>
        <dbReference type="SAM" id="SignalP"/>
    </source>
</evidence>
<dbReference type="InterPro" id="IPR000064">
    <property type="entry name" value="NLP_P60_dom"/>
</dbReference>
<sequence length="358" mass="39046">MIPTYLRHTRKAVLASSLAAAILASAPAMPALAAEDAAPSGMEAASAVAVYLDGSKLQTEIDPRMVDGSVLVPMRSLFEAQGAKLSWDGTTKTVTAEKANTKLIYRIGDSTADLNGQVMQLAVPGRIADGYTLVPLRFVSESLGSKVDWDEAARAVRIYSPIEVNATIQWGVNLRNAPDAASETVGEMLPKGEKIQVMREAGALWLEVRTQDQRTGYISAKPKYSDYSSATLREQQANELIAYGMTYLGTPYEFGASPDQTSTFDCSSFVKRVFSEVLDIELPRVSYDQATQGQEVALSDLQKGDLLFFGARGLEIGHVGIYAGDNQILHTYSVKYGVKLEEFSASWKERFVTARRVY</sequence>
<accession>A0A920CFV9</accession>
<evidence type="ECO:0000313" key="7">
    <source>
        <dbReference type="EMBL" id="GIO35439.1"/>
    </source>
</evidence>
<dbReference type="SUPFAM" id="SSF55383">
    <property type="entry name" value="Copper amine oxidase, domain N"/>
    <property type="match status" value="1"/>
</dbReference>
<dbReference type="InterPro" id="IPR038765">
    <property type="entry name" value="Papain-like_cys_pep_sf"/>
</dbReference>
<dbReference type="AlphaFoldDB" id="A0A920CFV9"/>
<dbReference type="RefSeq" id="WP_212937863.1">
    <property type="nucleotide sequence ID" value="NZ_BORR01000001.1"/>
</dbReference>
<keyword evidence="8" id="KW-1185">Reference proteome</keyword>
<dbReference type="InterPro" id="IPR036582">
    <property type="entry name" value="Mao_N_sf"/>
</dbReference>
<feature type="domain" description="NlpC/P60" evidence="6">
    <location>
        <begin position="234"/>
        <end position="358"/>
    </location>
</feature>
<gene>
    <name evidence="7" type="ORF">J41TS12_03000</name>
</gene>
<dbReference type="EMBL" id="BORR01000001">
    <property type="protein sequence ID" value="GIO35439.1"/>
    <property type="molecule type" value="Genomic_DNA"/>
</dbReference>
<protein>
    <recommendedName>
        <fullName evidence="6">NlpC/P60 domain-containing protein</fullName>
    </recommendedName>
</protein>
<evidence type="ECO:0000256" key="1">
    <source>
        <dbReference type="ARBA" id="ARBA00007074"/>
    </source>
</evidence>
<evidence type="ECO:0000256" key="4">
    <source>
        <dbReference type="ARBA" id="ARBA00022807"/>
    </source>
</evidence>
<comment type="caution">
    <text evidence="7">The sequence shown here is derived from an EMBL/GenBank/DDBJ whole genome shotgun (WGS) entry which is preliminary data.</text>
</comment>
<feature type="chain" id="PRO_5036677761" description="NlpC/P60 domain-containing protein" evidence="5">
    <location>
        <begin position="34"/>
        <end position="358"/>
    </location>
</feature>
<organism evidence="7 8">
    <name type="scientific">Paenibacillus antibioticophila</name>
    <dbReference type="NCBI Taxonomy" id="1274374"/>
    <lineage>
        <taxon>Bacteria</taxon>
        <taxon>Bacillati</taxon>
        <taxon>Bacillota</taxon>
        <taxon>Bacilli</taxon>
        <taxon>Bacillales</taxon>
        <taxon>Paenibacillaceae</taxon>
        <taxon>Paenibacillus</taxon>
    </lineage>
</organism>
<dbReference type="Gene3D" id="3.90.1720.10">
    <property type="entry name" value="endopeptidase domain like (from Nostoc punctiforme)"/>
    <property type="match status" value="1"/>
</dbReference>
<keyword evidence="2" id="KW-0645">Protease</keyword>
<dbReference type="Pfam" id="PF08239">
    <property type="entry name" value="SH3_3"/>
    <property type="match status" value="1"/>
</dbReference>
<keyword evidence="3" id="KW-0378">Hydrolase</keyword>
<dbReference type="SUPFAM" id="SSF54001">
    <property type="entry name" value="Cysteine proteinases"/>
    <property type="match status" value="1"/>
</dbReference>
<evidence type="ECO:0000259" key="6">
    <source>
        <dbReference type="PROSITE" id="PS51935"/>
    </source>
</evidence>
<dbReference type="InterPro" id="IPR003646">
    <property type="entry name" value="SH3-like_bac-type"/>
</dbReference>
<keyword evidence="4" id="KW-0788">Thiol protease</keyword>
<dbReference type="InterPro" id="IPR012854">
    <property type="entry name" value="Cu_amine_oxidase-like_N"/>
</dbReference>
<dbReference type="InterPro" id="IPR051202">
    <property type="entry name" value="Peptidase_C40"/>
</dbReference>
<name>A0A920CFV9_9BACL</name>
<dbReference type="Proteomes" id="UP000681162">
    <property type="component" value="Unassembled WGS sequence"/>
</dbReference>
<dbReference type="Gene3D" id="3.30.457.10">
    <property type="entry name" value="Copper amine oxidase-like, N-terminal domain"/>
    <property type="match status" value="1"/>
</dbReference>
<dbReference type="PANTHER" id="PTHR47053:SF1">
    <property type="entry name" value="MUREIN DD-ENDOPEPTIDASE MEPH-RELATED"/>
    <property type="match status" value="1"/>
</dbReference>
<dbReference type="PROSITE" id="PS51935">
    <property type="entry name" value="NLPC_P60"/>
    <property type="match status" value="1"/>
</dbReference>
<proteinExistence type="inferred from homology"/>
<dbReference type="GO" id="GO:0006508">
    <property type="term" value="P:proteolysis"/>
    <property type="evidence" value="ECO:0007669"/>
    <property type="project" value="UniProtKB-KW"/>
</dbReference>
<evidence type="ECO:0000256" key="2">
    <source>
        <dbReference type="ARBA" id="ARBA00022670"/>
    </source>
</evidence>
<reference evidence="7 8" key="1">
    <citation type="submission" date="2021-03" db="EMBL/GenBank/DDBJ databases">
        <title>Antimicrobial resistance genes in bacteria isolated from Japanese honey, and their potential for conferring macrolide and lincosamide resistance in the American foulbrood pathogen Paenibacillus larvae.</title>
        <authorList>
            <person name="Okamoto M."/>
            <person name="Kumagai M."/>
            <person name="Kanamori H."/>
            <person name="Takamatsu D."/>
        </authorList>
    </citation>
    <scope>NUCLEOTIDE SEQUENCE [LARGE SCALE GENOMIC DNA]</scope>
    <source>
        <strain evidence="7 8">J41TS12</strain>
    </source>
</reference>
<dbReference type="PANTHER" id="PTHR47053">
    <property type="entry name" value="MUREIN DD-ENDOPEPTIDASE MEPH-RELATED"/>
    <property type="match status" value="1"/>
</dbReference>
<dbReference type="Gene3D" id="2.30.30.40">
    <property type="entry name" value="SH3 Domains"/>
    <property type="match status" value="1"/>
</dbReference>
<evidence type="ECO:0000313" key="8">
    <source>
        <dbReference type="Proteomes" id="UP000681162"/>
    </source>
</evidence>
<evidence type="ECO:0000256" key="3">
    <source>
        <dbReference type="ARBA" id="ARBA00022801"/>
    </source>
</evidence>
<dbReference type="GO" id="GO:0008234">
    <property type="term" value="F:cysteine-type peptidase activity"/>
    <property type="evidence" value="ECO:0007669"/>
    <property type="project" value="UniProtKB-KW"/>
</dbReference>
<dbReference type="Pfam" id="PF00877">
    <property type="entry name" value="NLPC_P60"/>
    <property type="match status" value="1"/>
</dbReference>
<comment type="similarity">
    <text evidence="1">Belongs to the peptidase C40 family.</text>
</comment>
<keyword evidence="5" id="KW-0732">Signal</keyword>
<dbReference type="Pfam" id="PF07833">
    <property type="entry name" value="Cu_amine_oxidN1"/>
    <property type="match status" value="1"/>
</dbReference>